<organism evidence="8 9">
    <name type="scientific">Candidatus Nealsonbacteria bacterium RIFOXYC1_FULL_40_7</name>
    <dbReference type="NCBI Taxonomy" id="1801678"/>
    <lineage>
        <taxon>Bacteria</taxon>
        <taxon>Candidatus Nealsoniibacteriota</taxon>
    </lineage>
</organism>
<dbReference type="EMBL" id="MHMN01000029">
    <property type="protein sequence ID" value="OGZ28087.1"/>
    <property type="molecule type" value="Genomic_DNA"/>
</dbReference>
<dbReference type="Pfam" id="PF02491">
    <property type="entry name" value="SHS2_FTSA"/>
    <property type="match status" value="1"/>
</dbReference>
<comment type="subunit">
    <text evidence="5">Self-interacts. Interacts with FtsZ.</text>
</comment>
<dbReference type="NCBIfam" id="TIGR01174">
    <property type="entry name" value="ftsA"/>
    <property type="match status" value="1"/>
</dbReference>
<dbReference type="Gene3D" id="3.30.420.40">
    <property type="match status" value="2"/>
</dbReference>
<sequence length="407" mass="43839">MAKPYIITGLDIGSGNIKMLSVLKKAGENDFEIAGFAQAPALGVRKGVVIDSIKVSEIISSLAKEIEENSGYSPQRVYAGIGGSHIFCSSSRGLVSVSRADQRISQEDVDRVLRAAQAVSLPSNKEIIEIFPKEFIVDGGSAVKEALGMQGVRLEAETLMLCGFSPYLKNSTQTVLGAGLEVSDLILSSLASSKAILTDREKELGVCVLDIGAGTTDLAVFEEGSLLHTAVFPIGSGHITSDIAICLKTDIDIAEKIKIEFGNLRASKNKQKKNKIEYLENSQKHALDFSSRELEFIIGARVSEIFDLANKELKKISKQGMLPAGIVLTGGGSKMPGIKDSAKRELKLPCRVGSPKISYNSSEDPSLSAVTGLVLEGMELEEDFNIAPMSKRGFAERLKRLFRIFIP</sequence>
<dbReference type="InterPro" id="IPR050696">
    <property type="entry name" value="FtsA/MreB"/>
</dbReference>
<dbReference type="HAMAP" id="MF_02033">
    <property type="entry name" value="FtsA"/>
    <property type="match status" value="1"/>
</dbReference>
<comment type="caution">
    <text evidence="8">The sequence shown here is derived from an EMBL/GenBank/DDBJ whole genome shotgun (WGS) entry which is preliminary data.</text>
</comment>
<dbReference type="AlphaFoldDB" id="A0A1G2EQR4"/>
<dbReference type="GO" id="GO:0009898">
    <property type="term" value="C:cytoplasmic side of plasma membrane"/>
    <property type="evidence" value="ECO:0007669"/>
    <property type="project" value="UniProtKB-UniRule"/>
</dbReference>
<gene>
    <name evidence="5" type="primary">ftsA</name>
    <name evidence="8" type="ORF">A2427_03415</name>
</gene>
<dbReference type="GO" id="GO:0043093">
    <property type="term" value="P:FtsZ-dependent cytokinesis"/>
    <property type="evidence" value="ECO:0007669"/>
    <property type="project" value="UniProtKB-UniRule"/>
</dbReference>
<dbReference type="PANTHER" id="PTHR32432:SF4">
    <property type="entry name" value="CELL DIVISION PROTEIN FTSA"/>
    <property type="match status" value="1"/>
</dbReference>
<dbReference type="InterPro" id="IPR020823">
    <property type="entry name" value="Cell_div_FtsA"/>
</dbReference>
<dbReference type="PANTHER" id="PTHR32432">
    <property type="entry name" value="CELL DIVISION PROTEIN FTSA-RELATED"/>
    <property type="match status" value="1"/>
</dbReference>
<dbReference type="PIRSF" id="PIRSF003101">
    <property type="entry name" value="FtsA"/>
    <property type="match status" value="1"/>
</dbReference>
<dbReference type="SUPFAM" id="SSF53067">
    <property type="entry name" value="Actin-like ATPase domain"/>
    <property type="match status" value="2"/>
</dbReference>
<comment type="subcellular location">
    <subcellularLocation>
        <location evidence="5">Cell membrane</location>
        <topology evidence="5">Peripheral membrane protein</topology>
        <orientation evidence="5">Cytoplasmic side</orientation>
    </subcellularLocation>
    <text evidence="5">Localizes to the Z ring in an FtsZ-dependent manner. Targeted to the membrane through a conserved C-terminal amphipathic helix.</text>
</comment>
<evidence type="ECO:0000256" key="3">
    <source>
        <dbReference type="ARBA" id="ARBA00023136"/>
    </source>
</evidence>
<name>A0A1G2EQR4_9BACT</name>
<dbReference type="InterPro" id="IPR003494">
    <property type="entry name" value="SHS2_FtsA"/>
</dbReference>
<comment type="similarity">
    <text evidence="5 6">Belongs to the FtsA/MreB family.</text>
</comment>
<evidence type="ECO:0000256" key="5">
    <source>
        <dbReference type="HAMAP-Rule" id="MF_02033"/>
    </source>
</evidence>
<dbReference type="Pfam" id="PF14450">
    <property type="entry name" value="FtsA"/>
    <property type="match status" value="1"/>
</dbReference>
<comment type="function">
    <text evidence="5 6">Cell division protein that is involved in the assembly of the Z ring. May serve as a membrane anchor for the Z ring.</text>
</comment>
<dbReference type="InterPro" id="IPR043129">
    <property type="entry name" value="ATPase_NBD"/>
</dbReference>
<reference evidence="8 9" key="1">
    <citation type="journal article" date="2016" name="Nat. Commun.">
        <title>Thousands of microbial genomes shed light on interconnected biogeochemical processes in an aquifer system.</title>
        <authorList>
            <person name="Anantharaman K."/>
            <person name="Brown C.T."/>
            <person name="Hug L.A."/>
            <person name="Sharon I."/>
            <person name="Castelle C.J."/>
            <person name="Probst A.J."/>
            <person name="Thomas B.C."/>
            <person name="Singh A."/>
            <person name="Wilkins M.J."/>
            <person name="Karaoz U."/>
            <person name="Brodie E.L."/>
            <person name="Williams K.H."/>
            <person name="Hubbard S.S."/>
            <person name="Banfield J.F."/>
        </authorList>
    </citation>
    <scope>NUCLEOTIDE SEQUENCE [LARGE SCALE GENOMIC DNA]</scope>
</reference>
<dbReference type="Proteomes" id="UP000176326">
    <property type="component" value="Unassembled WGS sequence"/>
</dbReference>
<evidence type="ECO:0000256" key="4">
    <source>
        <dbReference type="ARBA" id="ARBA00023306"/>
    </source>
</evidence>
<keyword evidence="4 5" id="KW-0131">Cell cycle</keyword>
<evidence type="ECO:0000256" key="1">
    <source>
        <dbReference type="ARBA" id="ARBA00022475"/>
    </source>
</evidence>
<proteinExistence type="inferred from homology"/>
<evidence type="ECO:0000259" key="7">
    <source>
        <dbReference type="SMART" id="SM00842"/>
    </source>
</evidence>
<protein>
    <recommendedName>
        <fullName evidence="5 6">Cell division protein FtsA</fullName>
    </recommendedName>
</protein>
<keyword evidence="1 5" id="KW-1003">Cell membrane</keyword>
<dbReference type="GO" id="GO:0032153">
    <property type="term" value="C:cell division site"/>
    <property type="evidence" value="ECO:0007669"/>
    <property type="project" value="UniProtKB-UniRule"/>
</dbReference>
<evidence type="ECO:0000256" key="6">
    <source>
        <dbReference type="PIRNR" id="PIRNR003101"/>
    </source>
</evidence>
<dbReference type="SMART" id="SM00842">
    <property type="entry name" value="FtsA"/>
    <property type="match status" value="1"/>
</dbReference>
<accession>A0A1G2EQR4</accession>
<dbReference type="Gene3D" id="3.30.1490.110">
    <property type="match status" value="1"/>
</dbReference>
<evidence type="ECO:0000256" key="2">
    <source>
        <dbReference type="ARBA" id="ARBA00022618"/>
    </source>
</evidence>
<keyword evidence="2 5" id="KW-0132">Cell division</keyword>
<evidence type="ECO:0000313" key="9">
    <source>
        <dbReference type="Proteomes" id="UP000176326"/>
    </source>
</evidence>
<dbReference type="CDD" id="cd24048">
    <property type="entry name" value="ASKHA_NBD_FtsA"/>
    <property type="match status" value="1"/>
</dbReference>
<feature type="domain" description="SHS2" evidence="7">
    <location>
        <begin position="7"/>
        <end position="196"/>
    </location>
</feature>
<keyword evidence="3 5" id="KW-0472">Membrane</keyword>
<evidence type="ECO:0000313" key="8">
    <source>
        <dbReference type="EMBL" id="OGZ28087.1"/>
    </source>
</evidence>